<proteinExistence type="inferred from homology"/>
<dbReference type="RefSeq" id="WP_149879587.1">
    <property type="nucleotide sequence ID" value="NZ_CATXDL010000019.1"/>
</dbReference>
<dbReference type="CDD" id="cd06911">
    <property type="entry name" value="VirB9_CagX_TrbG"/>
    <property type="match status" value="1"/>
</dbReference>
<dbReference type="Gene3D" id="2.60.40.2500">
    <property type="match status" value="1"/>
</dbReference>
<dbReference type="Pfam" id="PF03524">
    <property type="entry name" value="CagX"/>
    <property type="match status" value="1"/>
</dbReference>
<dbReference type="EMBL" id="WNCL01000012">
    <property type="protein sequence ID" value="MTU43064.1"/>
    <property type="molecule type" value="Genomic_DNA"/>
</dbReference>
<sequence length="326" mass="36822">MRKTQLLKSLSACLLLSVLCAQPALALQQTRDSHADSRIKYATYRSDEVFPVLTKEGFVTTISFEKDEEVTSYGSGYSSAWETATSENQFFLKPKTLDGETNFVIVTNKRVYSFEVRYAKKGESPTFRMIFRYPDTAAKLAKEKKEKEKLEQELAAGGINTNAVSPREEADWLTEEQMEALREDGIFNASYKARSKGDNGNTDPYNWKYSMNFGSNPGSKDIAPEAVYDDGRFTVIRLPEYAEIPNVYQVLPSKDGKGEETMLKTRVDPDTHSLIVEKTAREFRLRNGDAVVGIYNEGFGEKVLTTKSGTTIKNMKRTWTKEANHL</sequence>
<dbReference type="AlphaFoldDB" id="A0A6I3S2Z9"/>
<organism evidence="3 4">
    <name type="scientific">Parasutterella excrementihominis</name>
    <dbReference type="NCBI Taxonomy" id="487175"/>
    <lineage>
        <taxon>Bacteria</taxon>
        <taxon>Pseudomonadati</taxon>
        <taxon>Pseudomonadota</taxon>
        <taxon>Betaproteobacteria</taxon>
        <taxon>Burkholderiales</taxon>
        <taxon>Sutterellaceae</taxon>
        <taxon>Parasutterella</taxon>
    </lineage>
</organism>
<comment type="caution">
    <text evidence="3">The sequence shown here is derived from an EMBL/GenBank/DDBJ whole genome shotgun (WGS) entry which is preliminary data.</text>
</comment>
<evidence type="ECO:0008006" key="5">
    <source>
        <dbReference type="Google" id="ProtNLM"/>
    </source>
</evidence>
<protein>
    <recommendedName>
        <fullName evidence="5">P-type conjugative transfer protein VirB9</fullName>
    </recommendedName>
</protein>
<dbReference type="Proteomes" id="UP000462362">
    <property type="component" value="Unassembled WGS sequence"/>
</dbReference>
<keyword evidence="2" id="KW-0732">Signal</keyword>
<evidence type="ECO:0000313" key="3">
    <source>
        <dbReference type="EMBL" id="MTU43064.1"/>
    </source>
</evidence>
<dbReference type="InterPro" id="IPR038161">
    <property type="entry name" value="VirB9/CagX/TrbG_C_sf"/>
</dbReference>
<evidence type="ECO:0000256" key="1">
    <source>
        <dbReference type="ARBA" id="ARBA00006135"/>
    </source>
</evidence>
<evidence type="ECO:0000256" key="2">
    <source>
        <dbReference type="ARBA" id="ARBA00022729"/>
    </source>
</evidence>
<evidence type="ECO:0000313" key="4">
    <source>
        <dbReference type="Proteomes" id="UP000462362"/>
    </source>
</evidence>
<accession>A0A6I3S2Z9</accession>
<comment type="similarity">
    <text evidence="1">Belongs to the TrbG/VirB9 family.</text>
</comment>
<gene>
    <name evidence="3" type="ORF">GMD42_05405</name>
</gene>
<name>A0A6I3S2Z9_9BURK</name>
<dbReference type="InterPro" id="IPR033645">
    <property type="entry name" value="VirB9/CagX/TrbG_C"/>
</dbReference>
<dbReference type="InterPro" id="IPR010258">
    <property type="entry name" value="Conjugal_tfr_TrbG/VirB9/CagX"/>
</dbReference>
<reference evidence="3 4" key="1">
    <citation type="journal article" date="2019" name="Nat. Med.">
        <title>A library of human gut bacterial isolates paired with longitudinal multiomics data enables mechanistic microbiome research.</title>
        <authorList>
            <person name="Poyet M."/>
            <person name="Groussin M."/>
            <person name="Gibbons S.M."/>
            <person name="Avila-Pacheco J."/>
            <person name="Jiang X."/>
            <person name="Kearney S.M."/>
            <person name="Perrotta A.R."/>
            <person name="Berdy B."/>
            <person name="Zhao S."/>
            <person name="Lieberman T.D."/>
            <person name="Swanson P.K."/>
            <person name="Smith M."/>
            <person name="Roesemann S."/>
            <person name="Alexander J.E."/>
            <person name="Rich S.A."/>
            <person name="Livny J."/>
            <person name="Vlamakis H."/>
            <person name="Clish C."/>
            <person name="Bullock K."/>
            <person name="Deik A."/>
            <person name="Scott J."/>
            <person name="Pierce K.A."/>
            <person name="Xavier R.J."/>
            <person name="Alm E.J."/>
        </authorList>
    </citation>
    <scope>NUCLEOTIDE SEQUENCE [LARGE SCALE GENOMIC DNA]</scope>
    <source>
        <strain evidence="3 4">BIOML-A2</strain>
    </source>
</reference>